<evidence type="ECO:0000313" key="2">
    <source>
        <dbReference type="Proteomes" id="UP001632038"/>
    </source>
</evidence>
<gene>
    <name evidence="1" type="ORF">CASFOL_039494</name>
</gene>
<comment type="caution">
    <text evidence="1">The sequence shown here is derived from an EMBL/GenBank/DDBJ whole genome shotgun (WGS) entry which is preliminary data.</text>
</comment>
<dbReference type="Proteomes" id="UP001632038">
    <property type="component" value="Unassembled WGS sequence"/>
</dbReference>
<proteinExistence type="predicted"/>
<keyword evidence="2" id="KW-1185">Reference proteome</keyword>
<dbReference type="EMBL" id="JAVIJP010000087">
    <property type="protein sequence ID" value="KAL3617100.1"/>
    <property type="molecule type" value="Genomic_DNA"/>
</dbReference>
<evidence type="ECO:0000313" key="1">
    <source>
        <dbReference type="EMBL" id="KAL3617100.1"/>
    </source>
</evidence>
<accession>A0ABD3BI31</accession>
<name>A0ABD3BI31_9LAMI</name>
<reference evidence="2" key="1">
    <citation type="journal article" date="2024" name="IScience">
        <title>Strigolactones Initiate the Formation of Haustorium-like Structures in Castilleja.</title>
        <authorList>
            <person name="Buerger M."/>
            <person name="Peterson D."/>
            <person name="Chory J."/>
        </authorList>
    </citation>
    <scope>NUCLEOTIDE SEQUENCE [LARGE SCALE GENOMIC DNA]</scope>
</reference>
<sequence>MNYENNDVIAKAGPRMLITDLFWVEIFTISTISAEHFDPIDSNRLKLLIPVAVASQFILGQQIPLSLWLSLAPVVLGVSMASRCFNGITKRIVFQLGRIR</sequence>
<protein>
    <submittedName>
        <fullName evidence="1">Uncharacterized protein</fullName>
    </submittedName>
</protein>
<organism evidence="1 2">
    <name type="scientific">Castilleja foliolosa</name>
    <dbReference type="NCBI Taxonomy" id="1961234"/>
    <lineage>
        <taxon>Eukaryota</taxon>
        <taxon>Viridiplantae</taxon>
        <taxon>Streptophyta</taxon>
        <taxon>Embryophyta</taxon>
        <taxon>Tracheophyta</taxon>
        <taxon>Spermatophyta</taxon>
        <taxon>Magnoliopsida</taxon>
        <taxon>eudicotyledons</taxon>
        <taxon>Gunneridae</taxon>
        <taxon>Pentapetalae</taxon>
        <taxon>asterids</taxon>
        <taxon>lamiids</taxon>
        <taxon>Lamiales</taxon>
        <taxon>Orobanchaceae</taxon>
        <taxon>Pedicularideae</taxon>
        <taxon>Castillejinae</taxon>
        <taxon>Castilleja</taxon>
    </lineage>
</organism>
<dbReference type="AlphaFoldDB" id="A0ABD3BI31"/>